<evidence type="ECO:0000313" key="1">
    <source>
        <dbReference type="EMBL" id="GFY19149.1"/>
    </source>
</evidence>
<name>A0A8X6VRJ4_TRICX</name>
<gene>
    <name evidence="1" type="primary">NCL1_59270</name>
    <name evidence="1" type="ORF">TNCV_4225131</name>
</gene>
<evidence type="ECO:0000313" key="2">
    <source>
        <dbReference type="Proteomes" id="UP000887159"/>
    </source>
</evidence>
<comment type="caution">
    <text evidence="1">The sequence shown here is derived from an EMBL/GenBank/DDBJ whole genome shotgun (WGS) entry which is preliminary data.</text>
</comment>
<dbReference type="AlphaFoldDB" id="A0A8X6VRJ4"/>
<dbReference type="EMBL" id="BMAU01021351">
    <property type="protein sequence ID" value="GFY19149.1"/>
    <property type="molecule type" value="Genomic_DNA"/>
</dbReference>
<proteinExistence type="predicted"/>
<keyword evidence="2" id="KW-1185">Reference proteome</keyword>
<protein>
    <submittedName>
        <fullName evidence="1">Uncharacterized protein</fullName>
    </submittedName>
</protein>
<accession>A0A8X6VRJ4</accession>
<dbReference type="Proteomes" id="UP000887159">
    <property type="component" value="Unassembled WGS sequence"/>
</dbReference>
<sequence length="100" mass="11066">MPCWTSTTPITSSREDRHVVLLTDLRHRAATSRALSQEFGSFARQQVSSLTARRLVCIRHRDTGPSPGVVIWGVIGYTSRSPLVRIEGTLNSARYISGVL</sequence>
<reference evidence="1" key="1">
    <citation type="submission" date="2020-08" db="EMBL/GenBank/DDBJ databases">
        <title>Multicomponent nature underlies the extraordinary mechanical properties of spider dragline silk.</title>
        <authorList>
            <person name="Kono N."/>
            <person name="Nakamura H."/>
            <person name="Mori M."/>
            <person name="Yoshida Y."/>
            <person name="Ohtoshi R."/>
            <person name="Malay A.D."/>
            <person name="Moran D.A.P."/>
            <person name="Tomita M."/>
            <person name="Numata K."/>
            <person name="Arakawa K."/>
        </authorList>
    </citation>
    <scope>NUCLEOTIDE SEQUENCE</scope>
</reference>
<organism evidence="1 2">
    <name type="scientific">Trichonephila clavipes</name>
    <name type="common">Golden silk orbweaver</name>
    <name type="synonym">Nephila clavipes</name>
    <dbReference type="NCBI Taxonomy" id="2585209"/>
    <lineage>
        <taxon>Eukaryota</taxon>
        <taxon>Metazoa</taxon>
        <taxon>Ecdysozoa</taxon>
        <taxon>Arthropoda</taxon>
        <taxon>Chelicerata</taxon>
        <taxon>Arachnida</taxon>
        <taxon>Araneae</taxon>
        <taxon>Araneomorphae</taxon>
        <taxon>Entelegynae</taxon>
        <taxon>Araneoidea</taxon>
        <taxon>Nephilidae</taxon>
        <taxon>Trichonephila</taxon>
    </lineage>
</organism>